<keyword evidence="5" id="KW-0067">ATP-binding</keyword>
<dbReference type="EMBL" id="JARFYM010000004">
    <property type="protein sequence ID" value="MDL2398973.1"/>
    <property type="molecule type" value="Genomic_DNA"/>
</dbReference>
<accession>A0ABT7JTC4</accession>
<feature type="domain" description="Histidine kinase" evidence="4">
    <location>
        <begin position="1"/>
        <end position="59"/>
    </location>
</feature>
<dbReference type="PANTHER" id="PTHR43547">
    <property type="entry name" value="TWO-COMPONENT HISTIDINE KINASE"/>
    <property type="match status" value="1"/>
</dbReference>
<evidence type="ECO:0000313" key="5">
    <source>
        <dbReference type="EMBL" id="MDL2398973.1"/>
    </source>
</evidence>
<evidence type="ECO:0000259" key="4">
    <source>
        <dbReference type="PROSITE" id="PS50109"/>
    </source>
</evidence>
<dbReference type="PRINTS" id="PR00344">
    <property type="entry name" value="BCTRLSENSOR"/>
</dbReference>
<gene>
    <name evidence="5" type="ORF">PY649_08720</name>
</gene>
<dbReference type="Proteomes" id="UP001172645">
    <property type="component" value="Unassembled WGS sequence"/>
</dbReference>
<protein>
    <recommendedName>
        <fullName evidence="2">histidine kinase</fullName>
        <ecNumber evidence="2">2.7.13.3</ecNumber>
    </recommendedName>
</protein>
<dbReference type="InterPro" id="IPR004358">
    <property type="entry name" value="Sig_transdc_His_kin-like_C"/>
</dbReference>
<comment type="catalytic activity">
    <reaction evidence="1">
        <text>ATP + protein L-histidine = ADP + protein N-phospho-L-histidine.</text>
        <dbReference type="EC" id="2.7.13.3"/>
    </reaction>
</comment>
<evidence type="ECO:0000313" key="6">
    <source>
        <dbReference type="Proteomes" id="UP001172645"/>
    </source>
</evidence>
<keyword evidence="6" id="KW-1185">Reference proteome</keyword>
<evidence type="ECO:0000256" key="3">
    <source>
        <dbReference type="ARBA" id="ARBA00022553"/>
    </source>
</evidence>
<organism evidence="5 6">
    <name type="scientific">Rhizobium mayense</name>
    <dbReference type="NCBI Taxonomy" id="1312184"/>
    <lineage>
        <taxon>Bacteria</taxon>
        <taxon>Pseudomonadati</taxon>
        <taxon>Pseudomonadota</taxon>
        <taxon>Alphaproteobacteria</taxon>
        <taxon>Hyphomicrobiales</taxon>
        <taxon>Rhizobiaceae</taxon>
        <taxon>Rhizobium/Agrobacterium group</taxon>
        <taxon>Rhizobium</taxon>
    </lineage>
</organism>
<reference evidence="5" key="1">
    <citation type="submission" date="2023-06" db="EMBL/GenBank/DDBJ databases">
        <title>Phylogenetic Diversity of Rhizobium strains.</title>
        <authorList>
            <person name="Moura F.T."/>
            <person name="Helene L.C.F."/>
            <person name="Hungria M."/>
        </authorList>
    </citation>
    <scope>NUCLEOTIDE SEQUENCE</scope>
    <source>
        <strain evidence="5">CCGE526</strain>
    </source>
</reference>
<dbReference type="InterPro" id="IPR036890">
    <property type="entry name" value="HATPase_C_sf"/>
</dbReference>
<evidence type="ECO:0000256" key="2">
    <source>
        <dbReference type="ARBA" id="ARBA00012438"/>
    </source>
</evidence>
<dbReference type="Gene3D" id="3.30.565.10">
    <property type="entry name" value="Histidine kinase-like ATPase, C-terminal domain"/>
    <property type="match status" value="1"/>
</dbReference>
<dbReference type="PROSITE" id="PS50109">
    <property type="entry name" value="HIS_KIN"/>
    <property type="match status" value="1"/>
</dbReference>
<name>A0ABT7JTC4_9HYPH</name>
<evidence type="ECO:0000256" key="1">
    <source>
        <dbReference type="ARBA" id="ARBA00000085"/>
    </source>
</evidence>
<keyword evidence="3" id="KW-0597">Phosphoprotein</keyword>
<dbReference type="InterPro" id="IPR003594">
    <property type="entry name" value="HATPase_dom"/>
</dbReference>
<proteinExistence type="predicted"/>
<dbReference type="InterPro" id="IPR005467">
    <property type="entry name" value="His_kinase_dom"/>
</dbReference>
<dbReference type="SUPFAM" id="SSF55874">
    <property type="entry name" value="ATPase domain of HSP90 chaperone/DNA topoisomerase II/histidine kinase"/>
    <property type="match status" value="1"/>
</dbReference>
<sequence>MAVKDFDRIFDGFFSSKADGMGIGLAICRSIITDHGGTISAENDGTMEAAFIVTLPAPNGGEMPANGQVTP</sequence>
<dbReference type="RefSeq" id="WP_285867872.1">
    <property type="nucleotide sequence ID" value="NZ_JARFYM010000004.1"/>
</dbReference>
<dbReference type="GO" id="GO:0005524">
    <property type="term" value="F:ATP binding"/>
    <property type="evidence" value="ECO:0007669"/>
    <property type="project" value="UniProtKB-KW"/>
</dbReference>
<dbReference type="EC" id="2.7.13.3" evidence="2"/>
<keyword evidence="5" id="KW-0547">Nucleotide-binding</keyword>
<comment type="caution">
    <text evidence="5">The sequence shown here is derived from an EMBL/GenBank/DDBJ whole genome shotgun (WGS) entry which is preliminary data.</text>
</comment>
<dbReference type="PANTHER" id="PTHR43547:SF2">
    <property type="entry name" value="HYBRID SIGNAL TRANSDUCTION HISTIDINE KINASE C"/>
    <property type="match status" value="1"/>
</dbReference>
<dbReference type="Pfam" id="PF02518">
    <property type="entry name" value="HATPase_c"/>
    <property type="match status" value="1"/>
</dbReference>